<dbReference type="PANTHER" id="PTHR45913">
    <property type="entry name" value="EPM2A-INTERACTING PROTEIN 1"/>
    <property type="match status" value="1"/>
</dbReference>
<organism evidence="1 2">
    <name type="scientific">Periplaneta americana</name>
    <name type="common">American cockroach</name>
    <name type="synonym">Blatta americana</name>
    <dbReference type="NCBI Taxonomy" id="6978"/>
    <lineage>
        <taxon>Eukaryota</taxon>
        <taxon>Metazoa</taxon>
        <taxon>Ecdysozoa</taxon>
        <taxon>Arthropoda</taxon>
        <taxon>Hexapoda</taxon>
        <taxon>Insecta</taxon>
        <taxon>Pterygota</taxon>
        <taxon>Neoptera</taxon>
        <taxon>Polyneoptera</taxon>
        <taxon>Dictyoptera</taxon>
        <taxon>Blattodea</taxon>
        <taxon>Blattoidea</taxon>
        <taxon>Blattidae</taxon>
        <taxon>Blattinae</taxon>
        <taxon>Periplaneta</taxon>
    </lineage>
</organism>
<dbReference type="EMBL" id="JAJSOF020000037">
    <property type="protein sequence ID" value="KAJ4428418.1"/>
    <property type="molecule type" value="Genomic_DNA"/>
</dbReference>
<evidence type="ECO:0000313" key="2">
    <source>
        <dbReference type="Proteomes" id="UP001148838"/>
    </source>
</evidence>
<dbReference type="PANTHER" id="PTHR45913:SF5">
    <property type="entry name" value="GENERAL TRANSCRIPTION FACTOR II-I REPEAT DOMAIN-CONTAINING PROTEIN 2A-LIKE PROTEIN"/>
    <property type="match status" value="1"/>
</dbReference>
<gene>
    <name evidence="1" type="ORF">ANN_24455</name>
</gene>
<evidence type="ECO:0000313" key="1">
    <source>
        <dbReference type="EMBL" id="KAJ4428418.1"/>
    </source>
</evidence>
<sequence length="117" mass="14101">MLSLWERQLSNGNPGHFLRLPHVVRHSDFLEMRCYVENLQLFSYEYFEDIFQDLSHLKMNLDLFATPFSINIDDNPKDVQLELINLKCGIEVADSYRNRRSLDFYSQFRKSRFPRLH</sequence>
<reference evidence="1 2" key="1">
    <citation type="journal article" date="2022" name="Allergy">
        <title>Genome assembly and annotation of Periplaneta americana reveal a comprehensive cockroach allergen profile.</title>
        <authorList>
            <person name="Wang L."/>
            <person name="Xiong Q."/>
            <person name="Saelim N."/>
            <person name="Wang L."/>
            <person name="Nong W."/>
            <person name="Wan A.T."/>
            <person name="Shi M."/>
            <person name="Liu X."/>
            <person name="Cao Q."/>
            <person name="Hui J.H.L."/>
            <person name="Sookrung N."/>
            <person name="Leung T.F."/>
            <person name="Tungtrongchitr A."/>
            <person name="Tsui S.K.W."/>
        </authorList>
    </citation>
    <scope>NUCLEOTIDE SEQUENCE [LARGE SCALE GENOMIC DNA]</scope>
    <source>
        <strain evidence="1">PWHHKU_190912</strain>
    </source>
</reference>
<accession>A0ABQ8S3B8</accession>
<dbReference type="Proteomes" id="UP001148838">
    <property type="component" value="Unassembled WGS sequence"/>
</dbReference>
<comment type="caution">
    <text evidence="1">The sequence shown here is derived from an EMBL/GenBank/DDBJ whole genome shotgun (WGS) entry which is preliminary data.</text>
</comment>
<name>A0ABQ8S3B8_PERAM</name>
<keyword evidence="2" id="KW-1185">Reference proteome</keyword>
<proteinExistence type="predicted"/>
<protein>
    <submittedName>
        <fullName evidence="1">Uncharacterized protein</fullName>
    </submittedName>
</protein>